<dbReference type="EMBL" id="VDEP01000406">
    <property type="protein sequence ID" value="KAA1088525.1"/>
    <property type="molecule type" value="Genomic_DNA"/>
</dbReference>
<sequence length="343" mass="37614">MPANTPPDSSRDRCEETRLQAPPRAPHECHDLRQFLLEKHDAGKLVWLAHISNHPNYGVAVKIDGLMDFVNFSNAAYDAFPATVAFKITMDNPTVLAYEESLLAMMQHHRKVADAIKTIKAHAVATGPECISIVHPVNTQQTMEVLKSDLADWAEAFIQNNPGVTARMPPKTAKFIWVDGRKRATPDASEAPAFKRKTGPAFTTPPNRPFAVASEAPTGSHMTEQDKIEVIPISSGTTSIARPNEPTATVPPASPELESHTMDTYLHVAHIPKNDHLTRAQLLTNGIIHWSFFRSSSEVELIGLGFPIGIARLLIEGTARLERFDHNDGAYVGGMTPSPSPFI</sequence>
<feature type="region of interest" description="Disordered" evidence="1">
    <location>
        <begin position="1"/>
        <end position="25"/>
    </location>
</feature>
<name>A0A5B0NGU7_PUCGR</name>
<accession>A0A5B0NGU7</accession>
<gene>
    <name evidence="2" type="ORF">PGTUg99_032205</name>
</gene>
<feature type="compositionally biased region" description="Basic and acidic residues" evidence="1">
    <location>
        <begin position="9"/>
        <end position="18"/>
    </location>
</feature>
<reference evidence="2 3" key="1">
    <citation type="submission" date="2019-05" db="EMBL/GenBank/DDBJ databases">
        <title>Emergence of the Ug99 lineage of the wheat stem rust pathogen through somatic hybridization.</title>
        <authorList>
            <person name="Li F."/>
            <person name="Upadhyaya N.M."/>
            <person name="Sperschneider J."/>
            <person name="Matny O."/>
            <person name="Nguyen-Phuc H."/>
            <person name="Mago R."/>
            <person name="Raley C."/>
            <person name="Miller M.E."/>
            <person name="Silverstein K.A.T."/>
            <person name="Henningsen E."/>
            <person name="Hirsch C.D."/>
            <person name="Visser B."/>
            <person name="Pretorius Z.A."/>
            <person name="Steffenson B.J."/>
            <person name="Schwessinger B."/>
            <person name="Dodds P.N."/>
            <person name="Figueroa M."/>
        </authorList>
    </citation>
    <scope>NUCLEOTIDE SEQUENCE [LARGE SCALE GENOMIC DNA]</scope>
    <source>
        <strain evidence="2 3">Ug99</strain>
    </source>
</reference>
<evidence type="ECO:0000313" key="2">
    <source>
        <dbReference type="EMBL" id="KAA1088525.1"/>
    </source>
</evidence>
<dbReference type="AlphaFoldDB" id="A0A5B0NGU7"/>
<feature type="region of interest" description="Disordered" evidence="1">
    <location>
        <begin position="187"/>
        <end position="223"/>
    </location>
</feature>
<protein>
    <submittedName>
        <fullName evidence="2">Uncharacterized protein</fullName>
    </submittedName>
</protein>
<comment type="caution">
    <text evidence="2">The sequence shown here is derived from an EMBL/GenBank/DDBJ whole genome shotgun (WGS) entry which is preliminary data.</text>
</comment>
<proteinExistence type="predicted"/>
<dbReference type="Proteomes" id="UP000325313">
    <property type="component" value="Unassembled WGS sequence"/>
</dbReference>
<evidence type="ECO:0000313" key="3">
    <source>
        <dbReference type="Proteomes" id="UP000325313"/>
    </source>
</evidence>
<evidence type="ECO:0000256" key="1">
    <source>
        <dbReference type="SAM" id="MobiDB-lite"/>
    </source>
</evidence>
<organism evidence="2 3">
    <name type="scientific">Puccinia graminis f. sp. tritici</name>
    <dbReference type="NCBI Taxonomy" id="56615"/>
    <lineage>
        <taxon>Eukaryota</taxon>
        <taxon>Fungi</taxon>
        <taxon>Dikarya</taxon>
        <taxon>Basidiomycota</taxon>
        <taxon>Pucciniomycotina</taxon>
        <taxon>Pucciniomycetes</taxon>
        <taxon>Pucciniales</taxon>
        <taxon>Pucciniaceae</taxon>
        <taxon>Puccinia</taxon>
    </lineage>
</organism>